<evidence type="ECO:0000313" key="3">
    <source>
        <dbReference type="Proteomes" id="UP000464865"/>
    </source>
</evidence>
<gene>
    <name evidence="2" type="ORF">G3A56_06750</name>
</gene>
<keyword evidence="3" id="KW-1185">Reference proteome</keyword>
<reference evidence="2 3" key="1">
    <citation type="submission" date="2020-02" db="EMBL/GenBank/DDBJ databases">
        <title>Plant-Promoting Endophytic Bacterium Rhizobium oryzihabitans sp. nov., Isolated from the Root of Rice.</title>
        <authorList>
            <person name="zhao J."/>
            <person name="Zhang G."/>
        </authorList>
    </citation>
    <scope>NUCLEOTIDE SEQUENCE [LARGE SCALE GENOMIC DNA]</scope>
    <source>
        <strain evidence="2 3">M15</strain>
    </source>
</reference>
<evidence type="ECO:0000256" key="1">
    <source>
        <dbReference type="SAM" id="Phobius"/>
    </source>
</evidence>
<dbReference type="EMBL" id="CP048632">
    <property type="protein sequence ID" value="QIB36581.1"/>
    <property type="molecule type" value="Genomic_DNA"/>
</dbReference>
<protein>
    <submittedName>
        <fullName evidence="2">Uncharacterized protein</fullName>
    </submittedName>
</protein>
<proteinExistence type="predicted"/>
<accession>A0A7L5BCM0</accession>
<organism evidence="2 3">
    <name type="scientific">Rhizobium oryzihabitans</name>
    <dbReference type="NCBI Taxonomy" id="2267833"/>
    <lineage>
        <taxon>Bacteria</taxon>
        <taxon>Pseudomonadati</taxon>
        <taxon>Pseudomonadota</taxon>
        <taxon>Alphaproteobacteria</taxon>
        <taxon>Hyphomicrobiales</taxon>
        <taxon>Rhizobiaceae</taxon>
        <taxon>Rhizobium/Agrobacterium group</taxon>
        <taxon>Rhizobium</taxon>
    </lineage>
</organism>
<dbReference type="RefSeq" id="WP_082183880.1">
    <property type="nucleotide sequence ID" value="NZ_CP048632.1"/>
</dbReference>
<evidence type="ECO:0000313" key="2">
    <source>
        <dbReference type="EMBL" id="QIB36581.1"/>
    </source>
</evidence>
<sequence length="95" mass="10454">MPWLDYPGTTQAATPVRSGATAFAIFPAQLAFGNLMSLPVSTVKKPFSVQPQGTQPRLTRYPFTTTMEDNMLKGIALWAMGVPVVVIILLYMFVF</sequence>
<dbReference type="KEGG" id="roy:G3A56_06750"/>
<keyword evidence="1" id="KW-0472">Membrane</keyword>
<keyword evidence="1" id="KW-0812">Transmembrane</keyword>
<dbReference type="Proteomes" id="UP000464865">
    <property type="component" value="Chromosome M15-11"/>
</dbReference>
<name>A0A7L5BCM0_9HYPH</name>
<dbReference type="AlphaFoldDB" id="A0A7L5BCM0"/>
<keyword evidence="1" id="KW-1133">Transmembrane helix</keyword>
<feature type="transmembrane region" description="Helical" evidence="1">
    <location>
        <begin position="75"/>
        <end position="94"/>
    </location>
</feature>